<organism evidence="7 8">
    <name type="scientific">Aminithiophilus ramosus</name>
    <dbReference type="NCBI Taxonomy" id="3029084"/>
    <lineage>
        <taxon>Bacteria</taxon>
        <taxon>Thermotogati</taxon>
        <taxon>Synergistota</taxon>
        <taxon>Synergistia</taxon>
        <taxon>Synergistales</taxon>
        <taxon>Aminithiophilaceae</taxon>
        <taxon>Aminithiophilus</taxon>
    </lineage>
</organism>
<evidence type="ECO:0000256" key="5">
    <source>
        <dbReference type="ARBA" id="ARBA00023136"/>
    </source>
</evidence>
<dbReference type="AlphaFoldDB" id="A0A9Q7AMS3"/>
<gene>
    <name evidence="7" type="ORF">KAR29_10555</name>
</gene>
<feature type="transmembrane region" description="Helical" evidence="6">
    <location>
        <begin position="55"/>
        <end position="79"/>
    </location>
</feature>
<keyword evidence="2" id="KW-1003">Cell membrane</keyword>
<dbReference type="Proteomes" id="UP000671879">
    <property type="component" value="Chromosome"/>
</dbReference>
<evidence type="ECO:0000313" key="7">
    <source>
        <dbReference type="EMBL" id="QTX31772.1"/>
    </source>
</evidence>
<keyword evidence="3 6" id="KW-0812">Transmembrane</keyword>
<accession>A0A9Q7AMS3</accession>
<feature type="transmembrane region" description="Helical" evidence="6">
    <location>
        <begin position="99"/>
        <end position="121"/>
    </location>
</feature>
<evidence type="ECO:0000256" key="2">
    <source>
        <dbReference type="ARBA" id="ARBA00022475"/>
    </source>
</evidence>
<reference evidence="8" key="1">
    <citation type="submission" date="2021-04" db="EMBL/GenBank/DDBJ databases">
        <title>A novel Synergistetes isolate from a pyrite-forming mixed culture.</title>
        <authorList>
            <person name="Bunk B."/>
            <person name="Sproer C."/>
            <person name="Spring S."/>
            <person name="Pester M."/>
        </authorList>
    </citation>
    <scope>NUCLEOTIDE SEQUENCE [LARGE SCALE GENOMIC DNA]</scope>
    <source>
        <strain evidence="8">J.5.4.2-T.3.5.2</strain>
    </source>
</reference>
<comment type="subcellular location">
    <subcellularLocation>
        <location evidence="1">Cell membrane</location>
        <topology evidence="1">Multi-pass membrane protein</topology>
    </subcellularLocation>
</comment>
<evidence type="ECO:0000256" key="3">
    <source>
        <dbReference type="ARBA" id="ARBA00022692"/>
    </source>
</evidence>
<feature type="transmembrane region" description="Helical" evidence="6">
    <location>
        <begin position="20"/>
        <end position="43"/>
    </location>
</feature>
<keyword evidence="8" id="KW-1185">Reference proteome</keyword>
<feature type="transmembrane region" description="Helical" evidence="6">
    <location>
        <begin position="278"/>
        <end position="294"/>
    </location>
</feature>
<dbReference type="Pfam" id="PF02653">
    <property type="entry name" value="BPD_transp_2"/>
    <property type="match status" value="1"/>
</dbReference>
<dbReference type="GO" id="GO:0022857">
    <property type="term" value="F:transmembrane transporter activity"/>
    <property type="evidence" value="ECO:0007669"/>
    <property type="project" value="InterPro"/>
</dbReference>
<dbReference type="RefSeq" id="WP_274372956.1">
    <property type="nucleotide sequence ID" value="NZ_CP072943.1"/>
</dbReference>
<dbReference type="PANTHER" id="PTHR32196:SF15">
    <property type="entry name" value="SUGAR ABC TRANSPORTER PERMEASE PROTEIN"/>
    <property type="match status" value="1"/>
</dbReference>
<feature type="transmembrane region" description="Helical" evidence="6">
    <location>
        <begin position="301"/>
        <end position="319"/>
    </location>
</feature>
<dbReference type="KEGG" id="aram:KAR29_10555"/>
<dbReference type="PANTHER" id="PTHR32196">
    <property type="entry name" value="ABC TRANSPORTER PERMEASE PROTEIN YPHD-RELATED-RELATED"/>
    <property type="match status" value="1"/>
</dbReference>
<feature type="transmembrane region" description="Helical" evidence="6">
    <location>
        <begin position="133"/>
        <end position="155"/>
    </location>
</feature>
<evidence type="ECO:0000256" key="1">
    <source>
        <dbReference type="ARBA" id="ARBA00004651"/>
    </source>
</evidence>
<protein>
    <submittedName>
        <fullName evidence="7">ABC transporter permease</fullName>
    </submittedName>
</protein>
<dbReference type="InterPro" id="IPR001851">
    <property type="entry name" value="ABC_transp_permease"/>
</dbReference>
<evidence type="ECO:0000313" key="8">
    <source>
        <dbReference type="Proteomes" id="UP000671879"/>
    </source>
</evidence>
<keyword evidence="5 6" id="KW-0472">Membrane</keyword>
<feature type="transmembrane region" description="Helical" evidence="6">
    <location>
        <begin position="245"/>
        <end position="266"/>
    </location>
</feature>
<sequence>MTNKETSREKVMRLLVNNAVPLVFIFLSMVAIPLSGFSASYLVQEMMTRLARNSFLVLSLLIPISAGMGLNFGMVLGAMAGQVGLILVTDWGVAGLPGVLLACLVGTPIAMVLGWMCGAVLNRAKGREMVTSYILGFFVNGIYQFVVLYIMGWFIPVSNPQLLLSRGYGIRNAISLTGVRQVLDKIIPVPILGANVPWGTYLVIGLFCLFIIWFGKTKLGQDMRAVGQDMAVADAAGIPVERTRIIAMVISTVLACYGQVIFLQNIGTLNTYNSHDQAGMFSIAALLIGGATVSKASISNVFLGVILFHLMFVVSPMAGKQLIGQAQLGEYFRVFISYGIIAIALVLHAWKRYKDRERSRKDLRGVI</sequence>
<dbReference type="GO" id="GO:0005886">
    <property type="term" value="C:plasma membrane"/>
    <property type="evidence" value="ECO:0007669"/>
    <property type="project" value="UniProtKB-SubCell"/>
</dbReference>
<feature type="transmembrane region" description="Helical" evidence="6">
    <location>
        <begin position="331"/>
        <end position="350"/>
    </location>
</feature>
<dbReference type="EMBL" id="CP072943">
    <property type="protein sequence ID" value="QTX31772.1"/>
    <property type="molecule type" value="Genomic_DNA"/>
</dbReference>
<name>A0A9Q7AMS3_9BACT</name>
<evidence type="ECO:0000256" key="4">
    <source>
        <dbReference type="ARBA" id="ARBA00022989"/>
    </source>
</evidence>
<evidence type="ECO:0000256" key="6">
    <source>
        <dbReference type="SAM" id="Phobius"/>
    </source>
</evidence>
<keyword evidence="4 6" id="KW-1133">Transmembrane helix</keyword>
<proteinExistence type="predicted"/>
<dbReference type="CDD" id="cd06574">
    <property type="entry name" value="TM_PBP1_branched-chain-AA_like"/>
    <property type="match status" value="1"/>
</dbReference>
<feature type="transmembrane region" description="Helical" evidence="6">
    <location>
        <begin position="198"/>
        <end position="215"/>
    </location>
</feature>